<dbReference type="OrthoDB" id="9814961at2"/>
<dbReference type="GO" id="GO:0016829">
    <property type="term" value="F:lyase activity"/>
    <property type="evidence" value="ECO:0007669"/>
    <property type="project" value="InterPro"/>
</dbReference>
<dbReference type="RefSeq" id="WP_136824663.1">
    <property type="nucleotide sequence ID" value="NZ_SWBP01000001.1"/>
</dbReference>
<evidence type="ECO:0000313" key="2">
    <source>
        <dbReference type="EMBL" id="TKC00454.1"/>
    </source>
</evidence>
<dbReference type="AlphaFoldDB" id="A0A4U1C728"/>
<evidence type="ECO:0000313" key="3">
    <source>
        <dbReference type="Proteomes" id="UP000308181"/>
    </source>
</evidence>
<dbReference type="InterPro" id="IPR005212">
    <property type="entry name" value="EvaA-like"/>
</dbReference>
<dbReference type="Gene3D" id="3.90.79.40">
    <property type="entry name" value="EvaA sugar 2,3-dehydratase subunit"/>
    <property type="match status" value="1"/>
</dbReference>
<accession>A0A4U1C728</accession>
<dbReference type="EMBL" id="SWBP01000001">
    <property type="protein sequence ID" value="TKC00454.1"/>
    <property type="molecule type" value="Genomic_DNA"/>
</dbReference>
<dbReference type="InterPro" id="IPR038153">
    <property type="entry name" value="EvaA-like_sf"/>
</dbReference>
<dbReference type="Proteomes" id="UP000308181">
    <property type="component" value="Unassembled WGS sequence"/>
</dbReference>
<evidence type="ECO:0000259" key="1">
    <source>
        <dbReference type="Pfam" id="PF03559"/>
    </source>
</evidence>
<sequence>MNKIKDLQKNLKLSFPTLSINSIDFIISSLIKDDSIFSDDNFFEWLKKLNQKVTFKTEFISIKQIANWELDRNNNLHHISKKFFSIIGLSIKAQFKDKIYEWKQPIINQAEIGFLGFLCQKKNGVLFFLMQGKIEPGNVNKIQLSPTLQATKSNFTQVHGGTPPPFLDYFKNQMEGKTVLVDQLQSEQGARFLRKRNRNMIVKIEEQIEIDTPENFCWLTIKQIKMLLKYPNLVNMDTRTVLSTIQII</sequence>
<comment type="caution">
    <text evidence="2">The sequence shown here is derived from an EMBL/GenBank/DDBJ whole genome shotgun (WGS) entry which is preliminary data.</text>
</comment>
<keyword evidence="3" id="KW-1185">Reference proteome</keyword>
<reference evidence="2 3" key="1">
    <citation type="submission" date="2019-04" db="EMBL/GenBank/DDBJ databases">
        <title>Pedobacter sp. AR-3-17 sp. nov., isolated from Arctic soil.</title>
        <authorList>
            <person name="Dahal R.H."/>
            <person name="Kim D.-U."/>
        </authorList>
    </citation>
    <scope>NUCLEOTIDE SEQUENCE [LARGE SCALE GENOMIC DNA]</scope>
    <source>
        <strain evidence="2 3">AR-3-17</strain>
    </source>
</reference>
<feature type="domain" description="dTDP-4-dehydro-6-deoxy-alpha-D-glucopyranose 2,3-dehydratase" evidence="1">
    <location>
        <begin position="41"/>
        <end position="244"/>
    </location>
</feature>
<gene>
    <name evidence="2" type="ORF">FA046_01880</name>
</gene>
<organism evidence="2 3">
    <name type="scientific">Pedobacter cryophilus</name>
    <dbReference type="NCBI Taxonomy" id="2571271"/>
    <lineage>
        <taxon>Bacteria</taxon>
        <taxon>Pseudomonadati</taxon>
        <taxon>Bacteroidota</taxon>
        <taxon>Sphingobacteriia</taxon>
        <taxon>Sphingobacteriales</taxon>
        <taxon>Sphingobacteriaceae</taxon>
        <taxon>Pedobacter</taxon>
    </lineage>
</organism>
<dbReference type="Pfam" id="PF03559">
    <property type="entry name" value="Hexose_dehydrat"/>
    <property type="match status" value="1"/>
</dbReference>
<name>A0A4U1C728_9SPHI</name>
<proteinExistence type="predicted"/>
<protein>
    <recommendedName>
        <fullName evidence="1">dTDP-4-dehydro-6-deoxy-alpha-D-glucopyranose 2,3-dehydratase domain-containing protein</fullName>
    </recommendedName>
</protein>